<evidence type="ECO:0000259" key="1">
    <source>
        <dbReference type="Pfam" id="PF13649"/>
    </source>
</evidence>
<dbReference type="CDD" id="cd02440">
    <property type="entry name" value="AdoMet_MTases"/>
    <property type="match status" value="1"/>
</dbReference>
<dbReference type="AlphaFoldDB" id="A0A4R5V4X6"/>
<dbReference type="EMBL" id="SMUW01000030">
    <property type="protein sequence ID" value="TDK46595.1"/>
    <property type="molecule type" value="Genomic_DNA"/>
</dbReference>
<organism evidence="2 3">
    <name type="scientific">Algoriphagus formosus</name>
    <dbReference type="NCBI Taxonomy" id="2007308"/>
    <lineage>
        <taxon>Bacteria</taxon>
        <taxon>Pseudomonadati</taxon>
        <taxon>Bacteroidota</taxon>
        <taxon>Cytophagia</taxon>
        <taxon>Cytophagales</taxon>
        <taxon>Cyclobacteriaceae</taxon>
        <taxon>Algoriphagus</taxon>
    </lineage>
</organism>
<reference evidence="2 3" key="1">
    <citation type="submission" date="2019-03" db="EMBL/GenBank/DDBJ databases">
        <title>Algoriphagus aquimaris sp. nov., isolated form marine sediment in Pohang, Korea.</title>
        <authorList>
            <person name="Kim J."/>
            <person name="Yoon S.-H."/>
            <person name="Lee S.-S."/>
        </authorList>
    </citation>
    <scope>NUCLEOTIDE SEQUENCE [LARGE SCALE GENOMIC DNA]</scope>
    <source>
        <strain evidence="2 3">F21</strain>
    </source>
</reference>
<sequence>MKDQYRLVAGIYRPLARLVFGESLSLANVHFLSQYLHGKALIVGGGEGFEYREFQHRLSGEYWELSESMLNKAKENLQSSKLSFQLGDFPQAEPFDLVLLPFVLDTLTDEQIPKFLHRVGQNLKSGGVVVLSDFFKTDSVRQSIITALMIAFFRLIAGHSRKDLPDHSSWLSAQGWILKEEKVWKNGWIRAQVWVKA</sequence>
<feature type="domain" description="Methyltransferase" evidence="1">
    <location>
        <begin position="41"/>
        <end position="127"/>
    </location>
</feature>
<proteinExistence type="predicted"/>
<dbReference type="InterPro" id="IPR041698">
    <property type="entry name" value="Methyltransf_25"/>
</dbReference>
<keyword evidence="2" id="KW-0489">Methyltransferase</keyword>
<dbReference type="Gene3D" id="3.40.50.150">
    <property type="entry name" value="Vaccinia Virus protein VP39"/>
    <property type="match status" value="1"/>
</dbReference>
<name>A0A4R5V4X6_9BACT</name>
<dbReference type="Pfam" id="PF13649">
    <property type="entry name" value="Methyltransf_25"/>
    <property type="match status" value="1"/>
</dbReference>
<keyword evidence="3" id="KW-1185">Reference proteome</keyword>
<accession>A0A4R5V4X6</accession>
<keyword evidence="2" id="KW-0808">Transferase</keyword>
<dbReference type="SUPFAM" id="SSF53335">
    <property type="entry name" value="S-adenosyl-L-methionine-dependent methyltransferases"/>
    <property type="match status" value="1"/>
</dbReference>
<gene>
    <name evidence="2" type="ORF">E1898_05990</name>
</gene>
<protein>
    <submittedName>
        <fullName evidence="2">Class I SAM-dependent methyltransferase</fullName>
    </submittedName>
</protein>
<dbReference type="GO" id="GO:0032259">
    <property type="term" value="P:methylation"/>
    <property type="evidence" value="ECO:0007669"/>
    <property type="project" value="UniProtKB-KW"/>
</dbReference>
<evidence type="ECO:0000313" key="2">
    <source>
        <dbReference type="EMBL" id="TDK46595.1"/>
    </source>
</evidence>
<dbReference type="Proteomes" id="UP000295438">
    <property type="component" value="Unassembled WGS sequence"/>
</dbReference>
<dbReference type="RefSeq" id="WP_133390223.1">
    <property type="nucleotide sequence ID" value="NZ_SMUW01000030.1"/>
</dbReference>
<dbReference type="GO" id="GO:0008168">
    <property type="term" value="F:methyltransferase activity"/>
    <property type="evidence" value="ECO:0007669"/>
    <property type="project" value="UniProtKB-KW"/>
</dbReference>
<dbReference type="InterPro" id="IPR029063">
    <property type="entry name" value="SAM-dependent_MTases_sf"/>
</dbReference>
<evidence type="ECO:0000313" key="3">
    <source>
        <dbReference type="Proteomes" id="UP000295438"/>
    </source>
</evidence>
<comment type="caution">
    <text evidence="2">The sequence shown here is derived from an EMBL/GenBank/DDBJ whole genome shotgun (WGS) entry which is preliminary data.</text>
</comment>